<sequence length="746" mass="82384">MANATTLIFLIILSAPLFQTVRVQAQQQTQKHSNISLGSSLTPITNPSWLSPSGLYAFGFYPERNGYLVGVFIVGIPEKTVVWTANRDNPPVPSNATLALTREGSLILRQPQTQDISFASLSQPASSASMLNSGNFVLYDSNRKIIWQSFDSATDTLLPGQILSSGPDLISSVSETDHSKGNYVCGLLPNANLISFPLSGIELQYIYWQSGTNGSGDNCTLNLDTDGRLYIVNSTGNIQNVTKAEPPTKEAKIYMVRIDVDGIFRAYSRTLDSNGKWSIWWNSTMNKCDPLGQCGFNGFCVLQDTNADCECIPGFTYVNPGNRASGCVRNLTIETCNKTGGDGYGNTRNSITALDNTVWDDNSYSVLQLSSRQECEDVCLQDCNCEVALYKDGQCKKQRLPLRYGRRKLDDTNVALIKVGPGAQDNPTMKAKKKLHVDILIIGISLSALGLMVLAISGVIVYKNHVFLAYKKIVDEKWNLELGDQVLSFSASDIDHSSGIFFLVMLSSGNLAQFSTTTALPSSDYVYWQTSTQGNGVTLNLDGDGRLYLCDATNNNIHNVTDAEPPTKEVKIYMMKIDVDGIFRVYSRAYPKGKWSIWWYSTTDKCAPQGLCGLNGYCVLNDMEANCKCLPQFAPLVPGKWSAGCVSNFIAQNCKDSNGNTGYKMSQLDDIVLEELSYWLRYVSSKECEDAWLQDCNCEVAQYKDGLCKKQRLPLRFGRRLPDDTRITFIKVGTFEEHNTQAIPGA</sequence>
<name>A0ACC0GS00_9ERIC</name>
<accession>A0ACC0GS00</accession>
<gene>
    <name evidence="1" type="ORF">LOK49_LG08G01601</name>
</gene>
<comment type="caution">
    <text evidence="1">The sequence shown here is derived from an EMBL/GenBank/DDBJ whole genome shotgun (WGS) entry which is preliminary data.</text>
</comment>
<proteinExistence type="predicted"/>
<organism evidence="1 2">
    <name type="scientific">Camellia lanceoleosa</name>
    <dbReference type="NCBI Taxonomy" id="1840588"/>
    <lineage>
        <taxon>Eukaryota</taxon>
        <taxon>Viridiplantae</taxon>
        <taxon>Streptophyta</taxon>
        <taxon>Embryophyta</taxon>
        <taxon>Tracheophyta</taxon>
        <taxon>Spermatophyta</taxon>
        <taxon>Magnoliopsida</taxon>
        <taxon>eudicotyledons</taxon>
        <taxon>Gunneridae</taxon>
        <taxon>Pentapetalae</taxon>
        <taxon>asterids</taxon>
        <taxon>Ericales</taxon>
        <taxon>Theaceae</taxon>
        <taxon>Camellia</taxon>
    </lineage>
</organism>
<evidence type="ECO:0000313" key="1">
    <source>
        <dbReference type="EMBL" id="KAI8004008.1"/>
    </source>
</evidence>
<dbReference type="Proteomes" id="UP001060215">
    <property type="component" value="Chromosome 9"/>
</dbReference>
<protein>
    <submittedName>
        <fullName evidence="1">G-type lectin S-receptor-like serine/threonine-protein kinase LECRK4</fullName>
    </submittedName>
</protein>
<reference evidence="1 2" key="1">
    <citation type="journal article" date="2022" name="Plant J.">
        <title>Chromosome-level genome of Camellia lanceoleosa provides a valuable resource for understanding genome evolution and self-incompatibility.</title>
        <authorList>
            <person name="Gong W."/>
            <person name="Xiao S."/>
            <person name="Wang L."/>
            <person name="Liao Z."/>
            <person name="Chang Y."/>
            <person name="Mo W."/>
            <person name="Hu G."/>
            <person name="Li W."/>
            <person name="Zhao G."/>
            <person name="Zhu H."/>
            <person name="Hu X."/>
            <person name="Ji K."/>
            <person name="Xiang X."/>
            <person name="Song Q."/>
            <person name="Yuan D."/>
            <person name="Jin S."/>
            <person name="Zhang L."/>
        </authorList>
    </citation>
    <scope>NUCLEOTIDE SEQUENCE [LARGE SCALE GENOMIC DNA]</scope>
    <source>
        <strain evidence="1">SQ_2022a</strain>
    </source>
</reference>
<keyword evidence="2" id="KW-1185">Reference proteome</keyword>
<evidence type="ECO:0000313" key="2">
    <source>
        <dbReference type="Proteomes" id="UP001060215"/>
    </source>
</evidence>
<dbReference type="EMBL" id="CM045766">
    <property type="protein sequence ID" value="KAI8004008.1"/>
    <property type="molecule type" value="Genomic_DNA"/>
</dbReference>